<evidence type="ECO:0000256" key="1">
    <source>
        <dbReference type="ARBA" id="ARBA00005797"/>
    </source>
</evidence>
<dbReference type="InterPro" id="IPR017907">
    <property type="entry name" value="Znf_RING_CS"/>
</dbReference>
<keyword evidence="11" id="KW-1185">Reference proteome</keyword>
<protein>
    <recommendedName>
        <fullName evidence="2">E3 ubiquitin-protein ligase CHFR</fullName>
    </recommendedName>
</protein>
<evidence type="ECO:0000256" key="5">
    <source>
        <dbReference type="ARBA" id="ARBA00022833"/>
    </source>
</evidence>
<feature type="domain" description="RING-type" evidence="9">
    <location>
        <begin position="147"/>
        <end position="191"/>
    </location>
</feature>
<dbReference type="InterPro" id="IPR001841">
    <property type="entry name" value="Znf_RING"/>
</dbReference>
<keyword evidence="7" id="KW-0175">Coiled coil</keyword>
<evidence type="ECO:0000259" key="8">
    <source>
        <dbReference type="PROSITE" id="PS50006"/>
    </source>
</evidence>
<dbReference type="PROSITE" id="PS00518">
    <property type="entry name" value="ZF_RING_1"/>
    <property type="match status" value="1"/>
</dbReference>
<dbReference type="PROSITE" id="PS50006">
    <property type="entry name" value="FHA_DOMAIN"/>
    <property type="match status" value="1"/>
</dbReference>
<dbReference type="InterPro" id="IPR018957">
    <property type="entry name" value="Znf_C3HC4_RING-type"/>
</dbReference>
<gene>
    <name evidence="10" type="ORF">M9Y10_021726</name>
</gene>
<dbReference type="Pfam" id="PF00097">
    <property type="entry name" value="zf-C3HC4"/>
    <property type="match status" value="1"/>
</dbReference>
<evidence type="ECO:0000256" key="4">
    <source>
        <dbReference type="ARBA" id="ARBA00022771"/>
    </source>
</evidence>
<comment type="caution">
    <text evidence="10">The sequence shown here is derived from an EMBL/GenBank/DDBJ whole genome shotgun (WGS) entry which is preliminary data.</text>
</comment>
<feature type="coiled-coil region" evidence="7">
    <location>
        <begin position="274"/>
        <end position="301"/>
    </location>
</feature>
<accession>A0ABR2KQC8</accession>
<dbReference type="SMART" id="SM00184">
    <property type="entry name" value="RING"/>
    <property type="match status" value="1"/>
</dbReference>
<evidence type="ECO:0000256" key="3">
    <source>
        <dbReference type="ARBA" id="ARBA00022723"/>
    </source>
</evidence>
<dbReference type="InterPro" id="IPR000253">
    <property type="entry name" value="FHA_dom"/>
</dbReference>
<evidence type="ECO:0000256" key="2">
    <source>
        <dbReference type="ARBA" id="ARBA00017908"/>
    </source>
</evidence>
<evidence type="ECO:0000256" key="7">
    <source>
        <dbReference type="SAM" id="Coils"/>
    </source>
</evidence>
<dbReference type="SUPFAM" id="SSF49879">
    <property type="entry name" value="SMAD/FHA domain"/>
    <property type="match status" value="1"/>
</dbReference>
<dbReference type="InterPro" id="IPR008984">
    <property type="entry name" value="SMAD_FHA_dom_sf"/>
</dbReference>
<evidence type="ECO:0000256" key="6">
    <source>
        <dbReference type="PROSITE-ProRule" id="PRU00175"/>
    </source>
</evidence>
<dbReference type="CDD" id="cd00060">
    <property type="entry name" value="FHA"/>
    <property type="match status" value="1"/>
</dbReference>
<dbReference type="Pfam" id="PF00498">
    <property type="entry name" value="FHA"/>
    <property type="match status" value="1"/>
</dbReference>
<dbReference type="SUPFAM" id="SSF57850">
    <property type="entry name" value="RING/U-box"/>
    <property type="match status" value="1"/>
</dbReference>
<comment type="similarity">
    <text evidence="1">Belongs to the CHFR family.</text>
</comment>
<organism evidence="10 11">
    <name type="scientific">Tritrichomonas musculus</name>
    <dbReference type="NCBI Taxonomy" id="1915356"/>
    <lineage>
        <taxon>Eukaryota</taxon>
        <taxon>Metamonada</taxon>
        <taxon>Parabasalia</taxon>
        <taxon>Tritrichomonadida</taxon>
        <taxon>Tritrichomonadidae</taxon>
        <taxon>Tritrichomonas</taxon>
    </lineage>
</organism>
<keyword evidence="5" id="KW-0862">Zinc</keyword>
<proteinExistence type="inferred from homology"/>
<keyword evidence="4 6" id="KW-0863">Zinc-finger</keyword>
<feature type="domain" description="FHA" evidence="8">
    <location>
        <begin position="28"/>
        <end position="82"/>
    </location>
</feature>
<evidence type="ECO:0000313" key="11">
    <source>
        <dbReference type="Proteomes" id="UP001470230"/>
    </source>
</evidence>
<evidence type="ECO:0000259" key="9">
    <source>
        <dbReference type="PROSITE" id="PS50089"/>
    </source>
</evidence>
<dbReference type="InterPro" id="IPR013083">
    <property type="entry name" value="Znf_RING/FYVE/PHD"/>
</dbReference>
<dbReference type="Proteomes" id="UP001470230">
    <property type="component" value="Unassembled WGS sequence"/>
</dbReference>
<reference evidence="10 11" key="1">
    <citation type="submission" date="2024-04" db="EMBL/GenBank/DDBJ databases">
        <title>Tritrichomonas musculus Genome.</title>
        <authorList>
            <person name="Alves-Ferreira E."/>
            <person name="Grigg M."/>
            <person name="Lorenzi H."/>
            <person name="Galac M."/>
        </authorList>
    </citation>
    <scope>NUCLEOTIDE SEQUENCE [LARGE SCALE GENOMIC DNA]</scope>
    <source>
        <strain evidence="10 11">EAF2021</strain>
    </source>
</reference>
<sequence>MDFALLISTTLVQNPNTPPAAIITDEITSVGRYGTIKMDTSRTHEVSKHHAELRYEDFHGKKFWFIEDKKSMNGTFLNSKKIKKHILKDGDELVFGGGSCFYYGDQISSTDSAECRYIFVLPDPKIEYSPFSNKDINLSEINDTEECCICYLPMAMKSTLSCGHSFCRKCLLSWGKKCTKKEIPFVCPICRHEFDPSQAILPSVRLENDTNYIYDVEPLLRKLDISSLKEVENLSIFNQWSAGDRNLFWDYFNKISDTKKKQIVFRKATNTSYRDIKNATIEQLENAKNNLEIDLTDSNYLRQEVMRQISIQVYHKEYIKPTQNSTNTHVRNY</sequence>
<name>A0ABR2KQC8_9EUKA</name>
<keyword evidence="3" id="KW-0479">Metal-binding</keyword>
<evidence type="ECO:0000313" key="10">
    <source>
        <dbReference type="EMBL" id="KAK8893309.1"/>
    </source>
</evidence>
<dbReference type="EMBL" id="JAPFFF010000003">
    <property type="protein sequence ID" value="KAK8893309.1"/>
    <property type="molecule type" value="Genomic_DNA"/>
</dbReference>
<dbReference type="Gene3D" id="3.30.40.10">
    <property type="entry name" value="Zinc/RING finger domain, C3HC4 (zinc finger)"/>
    <property type="match status" value="1"/>
</dbReference>
<dbReference type="Gene3D" id="2.60.200.20">
    <property type="match status" value="1"/>
</dbReference>
<dbReference type="PROSITE" id="PS50089">
    <property type="entry name" value="ZF_RING_2"/>
    <property type="match status" value="1"/>
</dbReference>
<dbReference type="SMART" id="SM00240">
    <property type="entry name" value="FHA"/>
    <property type="match status" value="1"/>
</dbReference>